<evidence type="ECO:0000313" key="3">
    <source>
        <dbReference type="EMBL" id="MBB0229826.1"/>
    </source>
</evidence>
<dbReference type="EMBL" id="VKHS01000176">
    <property type="protein sequence ID" value="MBB0229826.1"/>
    <property type="molecule type" value="Genomic_DNA"/>
</dbReference>
<dbReference type="Proteomes" id="UP000530234">
    <property type="component" value="Unassembled WGS sequence"/>
</dbReference>
<feature type="transmembrane region" description="Helical" evidence="2">
    <location>
        <begin position="52"/>
        <end position="72"/>
    </location>
</feature>
<reference evidence="4" key="1">
    <citation type="submission" date="2019-10" db="EMBL/GenBank/DDBJ databases">
        <title>Streptomyces sp. nov., a novel actinobacterium isolated from alkaline environment.</title>
        <authorList>
            <person name="Golinska P."/>
        </authorList>
    </citation>
    <scope>NUCLEOTIDE SEQUENCE [LARGE SCALE GENOMIC DNA]</scope>
    <source>
        <strain evidence="4">DSM 42108</strain>
    </source>
</reference>
<evidence type="ECO:0000313" key="4">
    <source>
        <dbReference type="Proteomes" id="UP000530234"/>
    </source>
</evidence>
<keyword evidence="2" id="KW-0812">Transmembrane</keyword>
<comment type="caution">
    <text evidence="3">The sequence shown here is derived from an EMBL/GenBank/DDBJ whole genome shotgun (WGS) entry which is preliminary data.</text>
</comment>
<feature type="transmembrane region" description="Helical" evidence="2">
    <location>
        <begin position="78"/>
        <end position="96"/>
    </location>
</feature>
<keyword evidence="2" id="KW-1133">Transmembrane helix</keyword>
<dbReference type="RefSeq" id="WP_182662700.1">
    <property type="nucleotide sequence ID" value="NZ_VKHS01000176.1"/>
</dbReference>
<sequence length="314" mass="33178">MDTGDARPGGFRSAAWDGSSEHVRTTPRLSLPGTRRESPAPARPRDAGGTTLGFVLAVLAGAGAAVGAHRLLDQPVETSGVLGGITLLLFLVAHTIGARGAGPDPATGGRITETARQRRAEVIAPPETEQWLRRARRAADRLDAHRELAARRDGSDALANLLSDSAAHARVAADQLVHRAEAVTAIDTTVADGPDARELRGEHLRLTREIESLPGGPVRRAKETSARAVADRAASRERLEELRGVLMAELESLALHLETAAEHGGALLSLRTAGDLAASTLDLTPLTTELEAVREGLDRMDSLTRDLLPELPSS</sequence>
<evidence type="ECO:0000256" key="2">
    <source>
        <dbReference type="SAM" id="Phobius"/>
    </source>
</evidence>
<evidence type="ECO:0000256" key="1">
    <source>
        <dbReference type="SAM" id="MobiDB-lite"/>
    </source>
</evidence>
<feature type="compositionally biased region" description="Basic and acidic residues" evidence="1">
    <location>
        <begin position="34"/>
        <end position="46"/>
    </location>
</feature>
<accession>A0A7W3T3B8</accession>
<feature type="region of interest" description="Disordered" evidence="1">
    <location>
        <begin position="1"/>
        <end position="47"/>
    </location>
</feature>
<dbReference type="AlphaFoldDB" id="A0A7W3T3B8"/>
<keyword evidence="2" id="KW-0472">Membrane</keyword>
<protein>
    <submittedName>
        <fullName evidence="3">Uncharacterized protein</fullName>
    </submittedName>
</protein>
<keyword evidence="4" id="KW-1185">Reference proteome</keyword>
<name>A0A7W3T3B8_9ACTN</name>
<organism evidence="3 4">
    <name type="scientific">Streptomyces calidiresistens</name>
    <dbReference type="NCBI Taxonomy" id="1485586"/>
    <lineage>
        <taxon>Bacteria</taxon>
        <taxon>Bacillati</taxon>
        <taxon>Actinomycetota</taxon>
        <taxon>Actinomycetes</taxon>
        <taxon>Kitasatosporales</taxon>
        <taxon>Streptomycetaceae</taxon>
        <taxon>Streptomyces</taxon>
    </lineage>
</organism>
<proteinExistence type="predicted"/>
<gene>
    <name evidence="3" type="ORF">FOE67_09945</name>
</gene>